<dbReference type="EC" id="2.7.1.49" evidence="2"/>
<dbReference type="Pfam" id="PF08543">
    <property type="entry name" value="Phos_pyr_kin"/>
    <property type="match status" value="1"/>
</dbReference>
<organism evidence="2 3">
    <name type="scientific">Engelhardtia mirabilis</name>
    <dbReference type="NCBI Taxonomy" id="2528011"/>
    <lineage>
        <taxon>Bacteria</taxon>
        <taxon>Pseudomonadati</taxon>
        <taxon>Planctomycetota</taxon>
        <taxon>Planctomycetia</taxon>
        <taxon>Planctomycetia incertae sedis</taxon>
        <taxon>Engelhardtia</taxon>
    </lineage>
</organism>
<accession>A0A518BH49</accession>
<dbReference type="Proteomes" id="UP000316921">
    <property type="component" value="Chromosome"/>
</dbReference>
<evidence type="ECO:0000313" key="2">
    <source>
        <dbReference type="EMBL" id="QDU66308.1"/>
    </source>
</evidence>
<dbReference type="InterPro" id="IPR013749">
    <property type="entry name" value="PM/HMP-P_kinase-1"/>
</dbReference>
<proteinExistence type="predicted"/>
<dbReference type="RefSeq" id="WP_145063820.1">
    <property type="nucleotide sequence ID" value="NZ_CP036287.1"/>
</dbReference>
<protein>
    <submittedName>
        <fullName evidence="2">Hydroxymethylpyrimidine/phosphomethylpyrimidine kinase</fullName>
        <ecNumber evidence="2">2.7.1.49</ecNumber>
    </submittedName>
</protein>
<dbReference type="InterPro" id="IPR029056">
    <property type="entry name" value="Ribokinase-like"/>
</dbReference>
<keyword evidence="2" id="KW-0418">Kinase</keyword>
<dbReference type="GO" id="GO:0009228">
    <property type="term" value="P:thiamine biosynthetic process"/>
    <property type="evidence" value="ECO:0007669"/>
    <property type="project" value="TreeGrafter"/>
</dbReference>
<dbReference type="KEGG" id="pbap:Pla133_13760"/>
<reference evidence="2 3" key="1">
    <citation type="submission" date="2019-02" db="EMBL/GenBank/DDBJ databases">
        <title>Deep-cultivation of Planctomycetes and their phenomic and genomic characterization uncovers novel biology.</title>
        <authorList>
            <person name="Wiegand S."/>
            <person name="Jogler M."/>
            <person name="Boedeker C."/>
            <person name="Pinto D."/>
            <person name="Vollmers J."/>
            <person name="Rivas-Marin E."/>
            <person name="Kohn T."/>
            <person name="Peeters S.H."/>
            <person name="Heuer A."/>
            <person name="Rast P."/>
            <person name="Oberbeckmann S."/>
            <person name="Bunk B."/>
            <person name="Jeske O."/>
            <person name="Meyerdierks A."/>
            <person name="Storesund J.E."/>
            <person name="Kallscheuer N."/>
            <person name="Luecker S."/>
            <person name="Lage O.M."/>
            <person name="Pohl T."/>
            <person name="Merkel B.J."/>
            <person name="Hornburger P."/>
            <person name="Mueller R.-W."/>
            <person name="Bruemmer F."/>
            <person name="Labrenz M."/>
            <person name="Spormann A.M."/>
            <person name="Op den Camp H."/>
            <person name="Overmann J."/>
            <person name="Amann R."/>
            <person name="Jetten M.S.M."/>
            <person name="Mascher T."/>
            <person name="Medema M.H."/>
            <person name="Devos D.P."/>
            <person name="Kaster A.-K."/>
            <person name="Ovreas L."/>
            <person name="Rohde M."/>
            <person name="Galperin M.Y."/>
            <person name="Jogler C."/>
        </authorList>
    </citation>
    <scope>NUCLEOTIDE SEQUENCE [LARGE SCALE GENOMIC DNA]</scope>
    <source>
        <strain evidence="2 3">Pla133</strain>
    </source>
</reference>
<dbReference type="GO" id="GO:0008902">
    <property type="term" value="F:hydroxymethylpyrimidine kinase activity"/>
    <property type="evidence" value="ECO:0007669"/>
    <property type="project" value="UniProtKB-EC"/>
</dbReference>
<dbReference type="Gene3D" id="3.40.1190.20">
    <property type="match status" value="1"/>
</dbReference>
<gene>
    <name evidence="2" type="primary">thiD_2</name>
    <name evidence="2" type="ORF">Pla133_13760</name>
</gene>
<dbReference type="PANTHER" id="PTHR20858:SF17">
    <property type="entry name" value="HYDROXYMETHYLPYRIMIDINE_PHOSPHOMETHYLPYRIMIDINE KINASE THI20-RELATED"/>
    <property type="match status" value="1"/>
</dbReference>
<dbReference type="PANTHER" id="PTHR20858">
    <property type="entry name" value="PHOSPHOMETHYLPYRIMIDINE KINASE"/>
    <property type="match status" value="1"/>
</dbReference>
<name>A0A518BH49_9BACT</name>
<dbReference type="EMBL" id="CP036287">
    <property type="protein sequence ID" value="QDU66308.1"/>
    <property type="molecule type" value="Genomic_DNA"/>
</dbReference>
<keyword evidence="3" id="KW-1185">Reference proteome</keyword>
<dbReference type="AlphaFoldDB" id="A0A518BH49"/>
<feature type="domain" description="Pyridoxamine kinase/Phosphomethylpyrimidine kinase" evidence="1">
    <location>
        <begin position="16"/>
        <end position="255"/>
    </location>
</feature>
<keyword evidence="2" id="KW-0808">Transferase</keyword>
<sequence length="257" mass="26339">MSRGDGPRVLVCAGRDPTGGAGIDADATALAAAGARAVCVVTTETDQDGRRVRSFAPRAAQLWRAEAEAQLERGDVAAVKFGLLCDGDALRAAGHLVERWAAPLGLPVVVDPVLAASGGERFLPARELPTFARELLARGVVVTPNTLEAAELSGLPRSDLDLLDGRLAAARRLLAAGAGAVVLKGGHGAEDPVRDLILAAGRDPEWAIHPRIAGGGIHGSGCRHASFLAGRLAAGSALADAAREAGAWLRSLIERGT</sequence>
<dbReference type="SUPFAM" id="SSF53613">
    <property type="entry name" value="Ribokinase-like"/>
    <property type="match status" value="1"/>
</dbReference>
<dbReference type="GO" id="GO:0008972">
    <property type="term" value="F:phosphomethylpyrimidine kinase activity"/>
    <property type="evidence" value="ECO:0007669"/>
    <property type="project" value="TreeGrafter"/>
</dbReference>
<evidence type="ECO:0000259" key="1">
    <source>
        <dbReference type="Pfam" id="PF08543"/>
    </source>
</evidence>
<evidence type="ECO:0000313" key="3">
    <source>
        <dbReference type="Proteomes" id="UP000316921"/>
    </source>
</evidence>
<dbReference type="GO" id="GO:0005829">
    <property type="term" value="C:cytosol"/>
    <property type="evidence" value="ECO:0007669"/>
    <property type="project" value="TreeGrafter"/>
</dbReference>